<accession>A0AAE3KGJ1</accession>
<evidence type="ECO:0000313" key="2">
    <source>
        <dbReference type="EMBL" id="MCP2165952.1"/>
    </source>
</evidence>
<dbReference type="RefSeq" id="WP_253771352.1">
    <property type="nucleotide sequence ID" value="NZ_JAMTCK010000006.1"/>
</dbReference>
<keyword evidence="1" id="KW-0812">Transmembrane</keyword>
<name>A0AAE3KGJ1_9PSEU</name>
<feature type="transmembrane region" description="Helical" evidence="1">
    <location>
        <begin position="158"/>
        <end position="178"/>
    </location>
</feature>
<reference evidence="2" key="1">
    <citation type="submission" date="2022-06" db="EMBL/GenBank/DDBJ databases">
        <title>Genomic Encyclopedia of Archaeal and Bacterial Type Strains, Phase II (KMG-II): from individual species to whole genera.</title>
        <authorList>
            <person name="Goeker M."/>
        </authorList>
    </citation>
    <scope>NUCLEOTIDE SEQUENCE</scope>
    <source>
        <strain evidence="2">DSM 43935</strain>
    </source>
</reference>
<dbReference type="AlphaFoldDB" id="A0AAE3KGJ1"/>
<dbReference type="EMBL" id="JAMTCK010000006">
    <property type="protein sequence ID" value="MCP2165952.1"/>
    <property type="molecule type" value="Genomic_DNA"/>
</dbReference>
<feature type="transmembrane region" description="Helical" evidence="1">
    <location>
        <begin position="12"/>
        <end position="35"/>
    </location>
</feature>
<proteinExistence type="predicted"/>
<keyword evidence="3" id="KW-1185">Reference proteome</keyword>
<evidence type="ECO:0000313" key="3">
    <source>
        <dbReference type="Proteomes" id="UP001206128"/>
    </source>
</evidence>
<keyword evidence="1" id="KW-0472">Membrane</keyword>
<dbReference type="Proteomes" id="UP001206128">
    <property type="component" value="Unassembled WGS sequence"/>
</dbReference>
<keyword evidence="1" id="KW-1133">Transmembrane helix</keyword>
<protein>
    <submittedName>
        <fullName evidence="2">Uncharacterized protein</fullName>
    </submittedName>
</protein>
<evidence type="ECO:0000256" key="1">
    <source>
        <dbReference type="SAM" id="Phobius"/>
    </source>
</evidence>
<sequence>MSGKPKSLWKVVLWGVAVLASLGILGYQLVTYFVVTSADETTYTSTNYDLRRLTGLSMPDGVPWPGGPAKIEKDDSRAAGTVRCVFVSDSNKDLPLQDAPKYLNTFSGVAVEMHPDQPGPGRLACFADKRVRLKIYYGAENIQAQRDATATGANVERFATIIAPLVVALIVTLVAGAVRRSGRRS</sequence>
<comment type="caution">
    <text evidence="2">The sequence shown here is derived from an EMBL/GenBank/DDBJ whole genome shotgun (WGS) entry which is preliminary data.</text>
</comment>
<gene>
    <name evidence="2" type="ORF">LX83_002811</name>
</gene>
<organism evidence="2 3">
    <name type="scientific">Goodfellowiella coeruleoviolacea</name>
    <dbReference type="NCBI Taxonomy" id="334858"/>
    <lineage>
        <taxon>Bacteria</taxon>
        <taxon>Bacillati</taxon>
        <taxon>Actinomycetota</taxon>
        <taxon>Actinomycetes</taxon>
        <taxon>Pseudonocardiales</taxon>
        <taxon>Pseudonocardiaceae</taxon>
        <taxon>Goodfellowiella</taxon>
    </lineage>
</organism>